<keyword evidence="2" id="KW-1185">Reference proteome</keyword>
<dbReference type="InterPro" id="IPR024409">
    <property type="entry name" value="DUF3833"/>
</dbReference>
<dbReference type="OrthoDB" id="5296954at2"/>
<reference evidence="1 2" key="1">
    <citation type="submission" date="2017-12" db="EMBL/GenBank/DDBJ databases">
        <title>Genomes of bacteria within cyanobacterial aggregates.</title>
        <authorList>
            <person name="Cai H."/>
        </authorList>
    </citation>
    <scope>NUCLEOTIDE SEQUENCE [LARGE SCALE GENOMIC DNA]</scope>
    <source>
        <strain evidence="1 2">TH16</strain>
    </source>
</reference>
<dbReference type="KEGG" id="ncb:C0V82_02020"/>
<evidence type="ECO:0000313" key="1">
    <source>
        <dbReference type="EMBL" id="AUN29156.1"/>
    </source>
</evidence>
<protein>
    <submittedName>
        <fullName evidence="1">DUF3833 domain-containing protein</fullName>
    </submittedName>
</protein>
<dbReference type="AlphaFoldDB" id="A0A2K9N9C1"/>
<dbReference type="EMBL" id="CP025611">
    <property type="protein sequence ID" value="AUN29156.1"/>
    <property type="molecule type" value="Genomic_DNA"/>
</dbReference>
<proteinExistence type="predicted"/>
<sequence>MFRRLFILAGLCLALSGCTNMKPEQFANQKPALALEEYFNGHTRAYGIVEDRFGNVRRTFTVDIKGEWDGKVLTLTEDFVWNDGELEQRIWRLTRDGPSPNDWTGTTADAIGPAKGRVSGNAYNMVYDFNLKMDGSRTKVRFDDWMFLMPDGVLLNRATMSKFGIHLATVTIAFKKDIVQKEAARAAE</sequence>
<dbReference type="Proteomes" id="UP000234752">
    <property type="component" value="Chromosome eg_1"/>
</dbReference>
<accession>A0A2K9N9C1</accession>
<organism evidence="1 2">
    <name type="scientific">Niveispirillum cyanobacteriorum</name>
    <dbReference type="NCBI Taxonomy" id="1612173"/>
    <lineage>
        <taxon>Bacteria</taxon>
        <taxon>Pseudomonadati</taxon>
        <taxon>Pseudomonadota</taxon>
        <taxon>Alphaproteobacteria</taxon>
        <taxon>Rhodospirillales</taxon>
        <taxon>Azospirillaceae</taxon>
        <taxon>Niveispirillum</taxon>
    </lineage>
</organism>
<name>A0A2K9N9C1_9PROT</name>
<dbReference type="Pfam" id="PF12915">
    <property type="entry name" value="DUF3833"/>
    <property type="match status" value="1"/>
</dbReference>
<gene>
    <name evidence="1" type="ORF">C0V82_02020</name>
</gene>
<dbReference type="RefSeq" id="WP_102110904.1">
    <property type="nucleotide sequence ID" value="NZ_BMGN01000004.1"/>
</dbReference>
<dbReference type="PROSITE" id="PS51257">
    <property type="entry name" value="PROKAR_LIPOPROTEIN"/>
    <property type="match status" value="1"/>
</dbReference>
<evidence type="ECO:0000313" key="2">
    <source>
        <dbReference type="Proteomes" id="UP000234752"/>
    </source>
</evidence>